<evidence type="ECO:0000256" key="1">
    <source>
        <dbReference type="ARBA" id="ARBA00001957"/>
    </source>
</evidence>
<name>A0ABW6HH36_9ACTN</name>
<dbReference type="Gene3D" id="3.30.300.30">
    <property type="match status" value="1"/>
</dbReference>
<dbReference type="InterPro" id="IPR045851">
    <property type="entry name" value="AMP-bd_C_sf"/>
</dbReference>
<dbReference type="PANTHER" id="PTHR45527">
    <property type="entry name" value="NONRIBOSOMAL PEPTIDE SYNTHETASE"/>
    <property type="match status" value="1"/>
</dbReference>
<dbReference type="InterPro" id="IPR006162">
    <property type="entry name" value="Ppantetheine_attach_site"/>
</dbReference>
<dbReference type="InterPro" id="IPR023213">
    <property type="entry name" value="CAT-like_dom_sf"/>
</dbReference>
<evidence type="ECO:0000313" key="5">
    <source>
        <dbReference type="EMBL" id="MFE1755940.1"/>
    </source>
</evidence>
<dbReference type="InterPro" id="IPR020806">
    <property type="entry name" value="PKS_PP-bd"/>
</dbReference>
<dbReference type="Gene3D" id="2.30.38.10">
    <property type="entry name" value="Luciferase, Domain 3"/>
    <property type="match status" value="1"/>
</dbReference>
<evidence type="ECO:0000259" key="4">
    <source>
        <dbReference type="PROSITE" id="PS50075"/>
    </source>
</evidence>
<protein>
    <submittedName>
        <fullName evidence="5">Condensation domain-containing protein</fullName>
    </submittedName>
</protein>
<keyword evidence="6" id="KW-1185">Reference proteome</keyword>
<dbReference type="PROSITE" id="PS50075">
    <property type="entry name" value="CARRIER"/>
    <property type="match status" value="1"/>
</dbReference>
<evidence type="ECO:0000256" key="3">
    <source>
        <dbReference type="ARBA" id="ARBA00022553"/>
    </source>
</evidence>
<feature type="domain" description="Carrier" evidence="4">
    <location>
        <begin position="149"/>
        <end position="224"/>
    </location>
</feature>
<dbReference type="Proteomes" id="UP001599756">
    <property type="component" value="Unassembled WGS sequence"/>
</dbReference>
<dbReference type="Gene3D" id="3.30.559.10">
    <property type="entry name" value="Chloramphenicol acetyltransferase-like domain"/>
    <property type="match status" value="1"/>
</dbReference>
<organism evidence="5 6">
    <name type="scientific">Streptomyces anandii</name>
    <dbReference type="NCBI Taxonomy" id="285454"/>
    <lineage>
        <taxon>Bacteria</taxon>
        <taxon>Bacillati</taxon>
        <taxon>Actinomycetota</taxon>
        <taxon>Actinomycetes</taxon>
        <taxon>Kitasatosporales</taxon>
        <taxon>Streptomycetaceae</taxon>
        <taxon>Streptomyces</taxon>
    </lineage>
</organism>
<sequence>PGLTAERFVADPYGPAGSRMYRTGDLVRWNRDGTLQFLGRADDQVKLRGFRIELGEVEAALAACPGVATAAAVIREDRPGDRRLVGYVVADGPVDVAQVRKAVGARLPEYMVPAVVVLLETLPLMPNGKLDRKALPAPEYSGAAGSSRAPRDAREEILAGLFTEVLGVDRIGVDDSFFDLGGHSLLAMRLIGRIRAVIGADLVIRDLFAAPTVAALARTVETSTNPVERPALTPRARPRRMPLSFAQRRLWFLHRLEGPSATYNVPVVLRLSGALDTKALLAALNDVVTRHEALRTVFPDNDGQPYQDIRPAAEAEPEVSVETVTEAELAAAVDRAVRHPFDLATELPLRAALFTVDDAADEHVLVLVIHHIAGDGWSMGPLARDLSTAYAARRTGRAPAWTPLPVQYADYTLWQHEL</sequence>
<keyword evidence="3" id="KW-0597">Phosphoprotein</keyword>
<dbReference type="Pfam" id="PF00668">
    <property type="entry name" value="Condensation"/>
    <property type="match status" value="1"/>
</dbReference>
<keyword evidence="2" id="KW-0596">Phosphopantetheine</keyword>
<comment type="cofactor">
    <cofactor evidence="1">
        <name>pantetheine 4'-phosphate</name>
        <dbReference type="ChEBI" id="CHEBI:47942"/>
    </cofactor>
</comment>
<dbReference type="Pfam" id="PF13193">
    <property type="entry name" value="AMP-binding_C"/>
    <property type="match status" value="1"/>
</dbReference>
<evidence type="ECO:0000256" key="2">
    <source>
        <dbReference type="ARBA" id="ARBA00022450"/>
    </source>
</evidence>
<accession>A0ABW6HH36</accession>
<proteinExistence type="predicted"/>
<comment type="caution">
    <text evidence="5">The sequence shown here is derived from an EMBL/GenBank/DDBJ whole genome shotgun (WGS) entry which is preliminary data.</text>
</comment>
<dbReference type="PANTHER" id="PTHR45527:SF1">
    <property type="entry name" value="FATTY ACID SYNTHASE"/>
    <property type="match status" value="1"/>
</dbReference>
<feature type="non-terminal residue" evidence="5">
    <location>
        <position position="418"/>
    </location>
</feature>
<evidence type="ECO:0000313" key="6">
    <source>
        <dbReference type="Proteomes" id="UP001599756"/>
    </source>
</evidence>
<dbReference type="Pfam" id="PF00550">
    <property type="entry name" value="PP-binding"/>
    <property type="match status" value="1"/>
</dbReference>
<dbReference type="SUPFAM" id="SSF47336">
    <property type="entry name" value="ACP-like"/>
    <property type="match status" value="1"/>
</dbReference>
<gene>
    <name evidence="5" type="ORF">ACFW88_36360</name>
</gene>
<dbReference type="SMART" id="SM00823">
    <property type="entry name" value="PKS_PP"/>
    <property type="match status" value="1"/>
</dbReference>
<dbReference type="SUPFAM" id="SSF56801">
    <property type="entry name" value="Acetyl-CoA synthetase-like"/>
    <property type="match status" value="1"/>
</dbReference>
<dbReference type="InterPro" id="IPR009081">
    <property type="entry name" value="PP-bd_ACP"/>
</dbReference>
<dbReference type="InterPro" id="IPR036736">
    <property type="entry name" value="ACP-like_sf"/>
</dbReference>
<reference evidence="5 6" key="1">
    <citation type="submission" date="2024-09" db="EMBL/GenBank/DDBJ databases">
        <title>The Natural Products Discovery Center: Release of the First 8490 Sequenced Strains for Exploring Actinobacteria Biosynthetic Diversity.</title>
        <authorList>
            <person name="Kalkreuter E."/>
            <person name="Kautsar S.A."/>
            <person name="Yang D."/>
            <person name="Bader C.D."/>
            <person name="Teijaro C.N."/>
            <person name="Fluegel L."/>
            <person name="Davis C.M."/>
            <person name="Simpson J.R."/>
            <person name="Lauterbach L."/>
            <person name="Steele A.D."/>
            <person name="Gui C."/>
            <person name="Meng S."/>
            <person name="Li G."/>
            <person name="Viehrig K."/>
            <person name="Ye F."/>
            <person name="Su P."/>
            <person name="Kiefer A.F."/>
            <person name="Nichols A."/>
            <person name="Cepeda A.J."/>
            <person name="Yan W."/>
            <person name="Fan B."/>
            <person name="Jiang Y."/>
            <person name="Adhikari A."/>
            <person name="Zheng C.-J."/>
            <person name="Schuster L."/>
            <person name="Cowan T.M."/>
            <person name="Smanski M.J."/>
            <person name="Chevrette M.G."/>
            <person name="De Carvalho L.P.S."/>
            <person name="Shen B."/>
        </authorList>
    </citation>
    <scope>NUCLEOTIDE SEQUENCE [LARGE SCALE GENOMIC DNA]</scope>
    <source>
        <strain evidence="5 6">NPDC059500</strain>
    </source>
</reference>
<dbReference type="InterPro" id="IPR025110">
    <property type="entry name" value="AMP-bd_C"/>
</dbReference>
<dbReference type="InterPro" id="IPR001242">
    <property type="entry name" value="Condensation_dom"/>
</dbReference>
<dbReference type="EMBL" id="JBHYTS010000162">
    <property type="protein sequence ID" value="MFE1755940.1"/>
    <property type="molecule type" value="Genomic_DNA"/>
</dbReference>
<feature type="non-terminal residue" evidence="5">
    <location>
        <position position="1"/>
    </location>
</feature>
<dbReference type="RefSeq" id="WP_381843578.1">
    <property type="nucleotide sequence ID" value="NZ_JBHYTS010000162.1"/>
</dbReference>
<dbReference type="Gene3D" id="1.10.1200.10">
    <property type="entry name" value="ACP-like"/>
    <property type="match status" value="1"/>
</dbReference>
<dbReference type="PROSITE" id="PS00012">
    <property type="entry name" value="PHOSPHOPANTETHEINE"/>
    <property type="match status" value="1"/>
</dbReference>
<dbReference type="SUPFAM" id="SSF52777">
    <property type="entry name" value="CoA-dependent acyltransferases"/>
    <property type="match status" value="1"/>
</dbReference>